<reference evidence="1 2" key="1">
    <citation type="submission" date="2019-03" db="EMBL/GenBank/DDBJ databases">
        <title>First draft genome of Liparis tanakae, snailfish: a comprehensive survey of snailfish specific genes.</title>
        <authorList>
            <person name="Kim W."/>
            <person name="Song I."/>
            <person name="Jeong J.-H."/>
            <person name="Kim D."/>
            <person name="Kim S."/>
            <person name="Ryu S."/>
            <person name="Song J.Y."/>
            <person name="Lee S.K."/>
        </authorList>
    </citation>
    <scope>NUCLEOTIDE SEQUENCE [LARGE SCALE GENOMIC DNA]</scope>
    <source>
        <tissue evidence="1">Muscle</tissue>
    </source>
</reference>
<name>A0A4Z2GZL9_9TELE</name>
<keyword evidence="2" id="KW-1185">Reference proteome</keyword>
<dbReference type="EMBL" id="SRLO01000375">
    <property type="protein sequence ID" value="TNN58545.1"/>
    <property type="molecule type" value="Genomic_DNA"/>
</dbReference>
<dbReference type="OrthoDB" id="423283at2759"/>
<accession>A0A4Z2GZL9</accession>
<evidence type="ECO:0000313" key="1">
    <source>
        <dbReference type="EMBL" id="TNN58545.1"/>
    </source>
</evidence>
<comment type="caution">
    <text evidence="1">The sequence shown here is derived from an EMBL/GenBank/DDBJ whole genome shotgun (WGS) entry which is preliminary data.</text>
</comment>
<sequence length="60" mass="7434">MPMMRPTNPSSPLNFTMSRFHRSFGLIFITWRYDSCDTNKTHTHVRQLLLLRRRRRRRRS</sequence>
<organism evidence="1 2">
    <name type="scientific">Liparis tanakae</name>
    <name type="common">Tanaka's snailfish</name>
    <dbReference type="NCBI Taxonomy" id="230148"/>
    <lineage>
        <taxon>Eukaryota</taxon>
        <taxon>Metazoa</taxon>
        <taxon>Chordata</taxon>
        <taxon>Craniata</taxon>
        <taxon>Vertebrata</taxon>
        <taxon>Euteleostomi</taxon>
        <taxon>Actinopterygii</taxon>
        <taxon>Neopterygii</taxon>
        <taxon>Teleostei</taxon>
        <taxon>Neoteleostei</taxon>
        <taxon>Acanthomorphata</taxon>
        <taxon>Eupercaria</taxon>
        <taxon>Perciformes</taxon>
        <taxon>Cottioidei</taxon>
        <taxon>Cottales</taxon>
        <taxon>Liparidae</taxon>
        <taxon>Liparis</taxon>
    </lineage>
</organism>
<gene>
    <name evidence="1" type="ORF">EYF80_031165</name>
</gene>
<proteinExistence type="predicted"/>
<dbReference type="AlphaFoldDB" id="A0A4Z2GZL9"/>
<protein>
    <submittedName>
        <fullName evidence="1">Uncharacterized protein</fullName>
    </submittedName>
</protein>
<evidence type="ECO:0000313" key="2">
    <source>
        <dbReference type="Proteomes" id="UP000314294"/>
    </source>
</evidence>
<dbReference type="Proteomes" id="UP000314294">
    <property type="component" value="Unassembled WGS sequence"/>
</dbReference>